<gene>
    <name evidence="1" type="ORF">SLAV_20050</name>
</gene>
<reference evidence="1 2" key="1">
    <citation type="submission" date="2017-11" db="EMBL/GenBank/DDBJ databases">
        <title>Complete genome sequence of Streptomyces lavendulae subsp. lavendulae CCM 3239 (formerly 'Streptomyces aureofaciens CCM 3239'), the producer of the angucycline-type antibiotic auricin.</title>
        <authorList>
            <person name="Busche T."/>
            <person name="Novakova R."/>
            <person name="Al'Dilaimi A."/>
            <person name="Homerova D."/>
            <person name="Feckova L."/>
            <person name="Rezuchova B."/>
            <person name="Mingyar E."/>
            <person name="Csolleiova D."/>
            <person name="Bekeova C."/>
            <person name="Winkler A."/>
            <person name="Sevcikova B."/>
            <person name="Kalinowski J."/>
            <person name="Kormanec J."/>
            <person name="Ruckert C."/>
        </authorList>
    </citation>
    <scope>NUCLEOTIDE SEQUENCE [LARGE SCALE GENOMIC DNA]</scope>
    <source>
        <strain evidence="1 2">CCM 3239</strain>
    </source>
</reference>
<sequence>MRERHLYEVALVRAGPEAAAAETTVVRLVGLLPPHWTCAQRLDADGITLVVSAAAGGAGPDDGNAVRKWLARVLGEDSLRGWRAAGP</sequence>
<dbReference type="EMBL" id="CP024985">
    <property type="protein sequence ID" value="ATZ25834.1"/>
    <property type="molecule type" value="Genomic_DNA"/>
</dbReference>
<dbReference type="GeneID" id="49385045"/>
<dbReference type="RefSeq" id="WP_030224870.1">
    <property type="nucleotide sequence ID" value="NZ_CP024985.1"/>
</dbReference>
<organism evidence="1 2">
    <name type="scientific">Streptomyces lavendulae subsp. lavendulae</name>
    <dbReference type="NCBI Taxonomy" id="58340"/>
    <lineage>
        <taxon>Bacteria</taxon>
        <taxon>Bacillati</taxon>
        <taxon>Actinomycetota</taxon>
        <taxon>Actinomycetes</taxon>
        <taxon>Kitasatosporales</taxon>
        <taxon>Streptomycetaceae</taxon>
        <taxon>Streptomyces</taxon>
    </lineage>
</organism>
<name>A0A2K8PGH8_STRLA</name>
<dbReference type="OrthoDB" id="4322905at2"/>
<evidence type="ECO:0000313" key="2">
    <source>
        <dbReference type="Proteomes" id="UP000231791"/>
    </source>
</evidence>
<protein>
    <submittedName>
        <fullName evidence="1">Uncharacterized protein</fullName>
    </submittedName>
</protein>
<dbReference type="KEGG" id="slx:SLAV_20050"/>
<dbReference type="Proteomes" id="UP000231791">
    <property type="component" value="Chromosome"/>
</dbReference>
<accession>A0A2K8PGH8</accession>
<dbReference type="AlphaFoldDB" id="A0A2K8PGH8"/>
<proteinExistence type="predicted"/>
<evidence type="ECO:0000313" key="1">
    <source>
        <dbReference type="EMBL" id="ATZ25834.1"/>
    </source>
</evidence>
<keyword evidence="2" id="KW-1185">Reference proteome</keyword>